<dbReference type="Pfam" id="PF01047">
    <property type="entry name" value="MarR"/>
    <property type="match status" value="1"/>
</dbReference>
<dbReference type="AlphaFoldDB" id="A0A2N4TT45"/>
<dbReference type="InterPro" id="IPR036390">
    <property type="entry name" value="WH_DNA-bd_sf"/>
</dbReference>
<organism evidence="3 4">
    <name type="scientific">Ralstonia pickettii</name>
    <name type="common">Burkholderia pickettii</name>
    <dbReference type="NCBI Taxonomy" id="329"/>
    <lineage>
        <taxon>Bacteria</taxon>
        <taxon>Pseudomonadati</taxon>
        <taxon>Pseudomonadota</taxon>
        <taxon>Betaproteobacteria</taxon>
        <taxon>Burkholderiales</taxon>
        <taxon>Burkholderiaceae</taxon>
        <taxon>Ralstonia</taxon>
    </lineage>
</organism>
<feature type="region of interest" description="Disordered" evidence="1">
    <location>
        <begin position="1"/>
        <end position="28"/>
    </location>
</feature>
<dbReference type="SMART" id="SM00347">
    <property type="entry name" value="HTH_MARR"/>
    <property type="match status" value="1"/>
</dbReference>
<gene>
    <name evidence="3" type="ORF">C0Q88_12910</name>
</gene>
<evidence type="ECO:0000313" key="3">
    <source>
        <dbReference type="EMBL" id="PLC42821.1"/>
    </source>
</evidence>
<reference evidence="3 4" key="1">
    <citation type="submission" date="2017-12" db="EMBL/GenBank/DDBJ databases">
        <title>Draft genome sequence of Ralstonia pickettii 52.</title>
        <authorList>
            <person name="Zheng B."/>
        </authorList>
    </citation>
    <scope>NUCLEOTIDE SEQUENCE [LARGE SCALE GENOMIC DNA]</scope>
    <source>
        <strain evidence="3 4">52</strain>
    </source>
</reference>
<dbReference type="RefSeq" id="WP_102065870.1">
    <property type="nucleotide sequence ID" value="NZ_PKQE01000002.1"/>
</dbReference>
<dbReference type="EMBL" id="PKQE01000002">
    <property type="protein sequence ID" value="PLC42821.1"/>
    <property type="molecule type" value="Genomic_DNA"/>
</dbReference>
<accession>A0A2N4TT45</accession>
<dbReference type="InterPro" id="IPR039422">
    <property type="entry name" value="MarR/SlyA-like"/>
</dbReference>
<protein>
    <submittedName>
        <fullName evidence="3">MarR family transcriptional regulator</fullName>
    </submittedName>
</protein>
<dbReference type="PROSITE" id="PS50995">
    <property type="entry name" value="HTH_MARR_2"/>
    <property type="match status" value="1"/>
</dbReference>
<proteinExistence type="predicted"/>
<dbReference type="InterPro" id="IPR036388">
    <property type="entry name" value="WH-like_DNA-bd_sf"/>
</dbReference>
<dbReference type="OrthoDB" id="117723at2"/>
<dbReference type="InterPro" id="IPR000835">
    <property type="entry name" value="HTH_MarR-typ"/>
</dbReference>
<dbReference type="SUPFAM" id="SSF46785">
    <property type="entry name" value="Winged helix' DNA-binding domain"/>
    <property type="match status" value="1"/>
</dbReference>
<dbReference type="GO" id="GO:0003700">
    <property type="term" value="F:DNA-binding transcription factor activity"/>
    <property type="evidence" value="ECO:0007669"/>
    <property type="project" value="InterPro"/>
</dbReference>
<dbReference type="Gene3D" id="1.10.10.10">
    <property type="entry name" value="Winged helix-like DNA-binding domain superfamily/Winged helix DNA-binding domain"/>
    <property type="match status" value="1"/>
</dbReference>
<sequence>MSKRTPVASEEHDTSANAPAIPEPGQGKRGEEGYLGYLLRQASAAQRLRMERAMADVGVTLPQFLVLTMLRTYPGISNADLARLAMLTPQTVSVIVTNLERSGAITRRPHAVHGRIQHIDVTPEGSDLLAACRDRSSGIEQDLVNGFTPEEEEVVRRWLVHVAKLGNDKPAA</sequence>
<dbReference type="PANTHER" id="PTHR33164">
    <property type="entry name" value="TRANSCRIPTIONAL REGULATOR, MARR FAMILY"/>
    <property type="match status" value="1"/>
</dbReference>
<dbReference type="Proteomes" id="UP000234456">
    <property type="component" value="Unassembled WGS sequence"/>
</dbReference>
<comment type="caution">
    <text evidence="3">The sequence shown here is derived from an EMBL/GenBank/DDBJ whole genome shotgun (WGS) entry which is preliminary data.</text>
</comment>
<dbReference type="PANTHER" id="PTHR33164:SF43">
    <property type="entry name" value="HTH-TYPE TRANSCRIPTIONAL REPRESSOR YETL"/>
    <property type="match status" value="1"/>
</dbReference>
<evidence type="ECO:0000256" key="1">
    <source>
        <dbReference type="SAM" id="MobiDB-lite"/>
    </source>
</evidence>
<feature type="domain" description="HTH marR-type" evidence="2">
    <location>
        <begin position="32"/>
        <end position="164"/>
    </location>
</feature>
<evidence type="ECO:0000313" key="4">
    <source>
        <dbReference type="Proteomes" id="UP000234456"/>
    </source>
</evidence>
<evidence type="ECO:0000259" key="2">
    <source>
        <dbReference type="PROSITE" id="PS50995"/>
    </source>
</evidence>
<dbReference type="GO" id="GO:0006950">
    <property type="term" value="P:response to stress"/>
    <property type="evidence" value="ECO:0007669"/>
    <property type="project" value="TreeGrafter"/>
</dbReference>
<name>A0A2N4TT45_RALPI</name>